<name>A0A381UHX6_9ZZZZ</name>
<dbReference type="InterPro" id="IPR006153">
    <property type="entry name" value="Cation/H_exchanger_TM"/>
</dbReference>
<evidence type="ECO:0000256" key="1">
    <source>
        <dbReference type="ARBA" id="ARBA00004141"/>
    </source>
</evidence>
<dbReference type="PANTHER" id="PTHR43021">
    <property type="entry name" value="NA(+)/H(+) ANTIPORTER-RELATED"/>
    <property type="match status" value="1"/>
</dbReference>
<feature type="non-terminal residue" evidence="7">
    <location>
        <position position="158"/>
    </location>
</feature>
<feature type="transmembrane region" description="Helical" evidence="5">
    <location>
        <begin position="29"/>
        <end position="47"/>
    </location>
</feature>
<protein>
    <recommendedName>
        <fullName evidence="6">Cation/H+ exchanger transmembrane domain-containing protein</fullName>
    </recommendedName>
</protein>
<dbReference type="EMBL" id="UINC01006479">
    <property type="protein sequence ID" value="SVA27760.1"/>
    <property type="molecule type" value="Genomic_DNA"/>
</dbReference>
<keyword evidence="3 5" id="KW-1133">Transmembrane helix</keyword>
<dbReference type="Gene3D" id="1.20.1530.20">
    <property type="match status" value="1"/>
</dbReference>
<proteinExistence type="predicted"/>
<organism evidence="7">
    <name type="scientific">marine metagenome</name>
    <dbReference type="NCBI Taxonomy" id="408172"/>
    <lineage>
        <taxon>unclassified sequences</taxon>
        <taxon>metagenomes</taxon>
        <taxon>ecological metagenomes</taxon>
    </lineage>
</organism>
<feature type="transmembrane region" description="Helical" evidence="5">
    <location>
        <begin position="86"/>
        <end position="108"/>
    </location>
</feature>
<feature type="domain" description="Cation/H+ exchanger transmembrane" evidence="6">
    <location>
        <begin position="12"/>
        <end position="157"/>
    </location>
</feature>
<evidence type="ECO:0000256" key="2">
    <source>
        <dbReference type="ARBA" id="ARBA00022692"/>
    </source>
</evidence>
<accession>A0A381UHX6</accession>
<evidence type="ECO:0000256" key="4">
    <source>
        <dbReference type="ARBA" id="ARBA00023136"/>
    </source>
</evidence>
<evidence type="ECO:0000259" key="6">
    <source>
        <dbReference type="Pfam" id="PF00999"/>
    </source>
</evidence>
<dbReference type="Pfam" id="PF00999">
    <property type="entry name" value="Na_H_Exchanger"/>
    <property type="match status" value="1"/>
</dbReference>
<dbReference type="InterPro" id="IPR038770">
    <property type="entry name" value="Na+/solute_symporter_sf"/>
</dbReference>
<dbReference type="GO" id="GO:0015297">
    <property type="term" value="F:antiporter activity"/>
    <property type="evidence" value="ECO:0007669"/>
    <property type="project" value="InterPro"/>
</dbReference>
<dbReference type="GO" id="GO:0016020">
    <property type="term" value="C:membrane"/>
    <property type="evidence" value="ECO:0007669"/>
    <property type="project" value="UniProtKB-SubCell"/>
</dbReference>
<gene>
    <name evidence="7" type="ORF">METZ01_LOCUS80614</name>
</gene>
<comment type="subcellular location">
    <subcellularLocation>
        <location evidence="1">Membrane</location>
        <topology evidence="1">Multi-pass membrane protein</topology>
    </subcellularLocation>
</comment>
<keyword evidence="2 5" id="KW-0812">Transmembrane</keyword>
<keyword evidence="4 5" id="KW-0472">Membrane</keyword>
<evidence type="ECO:0000256" key="5">
    <source>
        <dbReference type="SAM" id="Phobius"/>
    </source>
</evidence>
<feature type="transmembrane region" description="Helical" evidence="5">
    <location>
        <begin position="6"/>
        <end position="24"/>
    </location>
</feature>
<sequence length="158" mass="16454">MDELTSLGLILLLALLAGHLVRYVRVPEVTGYILAGVALGPSVLGWVSHENLAALQVLSEVALGLILFSIGSVFEFSLFRRIGPKILYLALVESTLAAVLVSAGMLAVGQSWQVAGLLGAIAIATAPASTLMVIREVDSSGPLTDTLLGIIAVNNLFC</sequence>
<dbReference type="PANTHER" id="PTHR43021:SF2">
    <property type="entry name" value="CATION_H+ EXCHANGER DOMAIN-CONTAINING PROTEIN"/>
    <property type="match status" value="1"/>
</dbReference>
<evidence type="ECO:0000313" key="7">
    <source>
        <dbReference type="EMBL" id="SVA27760.1"/>
    </source>
</evidence>
<reference evidence="7" key="1">
    <citation type="submission" date="2018-05" db="EMBL/GenBank/DDBJ databases">
        <authorList>
            <person name="Lanie J.A."/>
            <person name="Ng W.-L."/>
            <person name="Kazmierczak K.M."/>
            <person name="Andrzejewski T.M."/>
            <person name="Davidsen T.M."/>
            <person name="Wayne K.J."/>
            <person name="Tettelin H."/>
            <person name="Glass J.I."/>
            <person name="Rusch D."/>
            <person name="Podicherti R."/>
            <person name="Tsui H.-C.T."/>
            <person name="Winkler M.E."/>
        </authorList>
    </citation>
    <scope>NUCLEOTIDE SEQUENCE</scope>
</reference>
<feature type="transmembrane region" description="Helical" evidence="5">
    <location>
        <begin position="114"/>
        <end position="134"/>
    </location>
</feature>
<dbReference type="AlphaFoldDB" id="A0A381UHX6"/>
<feature type="transmembrane region" description="Helical" evidence="5">
    <location>
        <begin position="53"/>
        <end position="74"/>
    </location>
</feature>
<dbReference type="GO" id="GO:1902600">
    <property type="term" value="P:proton transmembrane transport"/>
    <property type="evidence" value="ECO:0007669"/>
    <property type="project" value="InterPro"/>
</dbReference>
<evidence type="ECO:0000256" key="3">
    <source>
        <dbReference type="ARBA" id="ARBA00022989"/>
    </source>
</evidence>